<proteinExistence type="predicted"/>
<dbReference type="Pfam" id="PF00903">
    <property type="entry name" value="Glyoxalase"/>
    <property type="match status" value="1"/>
</dbReference>
<dbReference type="PANTHER" id="PTHR35006:SF2">
    <property type="entry name" value="GLYOXALASE FAMILY PROTEIN (AFU_ORTHOLOGUE AFUA_5G14830)"/>
    <property type="match status" value="1"/>
</dbReference>
<dbReference type="Proteomes" id="UP000472676">
    <property type="component" value="Unassembled WGS sequence"/>
</dbReference>
<dbReference type="AlphaFoldDB" id="A0A6M2BQJ3"/>
<feature type="domain" description="VOC" evidence="1">
    <location>
        <begin position="6"/>
        <end position="131"/>
    </location>
</feature>
<dbReference type="InterPro" id="IPR004360">
    <property type="entry name" value="Glyas_Fos-R_dOase_dom"/>
</dbReference>
<protein>
    <submittedName>
        <fullName evidence="2">VOC family protein</fullName>
    </submittedName>
</protein>
<evidence type="ECO:0000313" key="2">
    <source>
        <dbReference type="EMBL" id="NGY04728.1"/>
    </source>
</evidence>
<sequence>MASINGIAHIQLSVTDMARSVPFYERLLHSLEMFTLVKSPEFFYCIGGRTGVAISPVDPVLKDVAFDQRRVGLHHLCFRARSREDVDAIYETALALEAKIVRAPREDHWAPGYYSVLFEDPDGIRIEANFVPGKGHLA</sequence>
<dbReference type="Gene3D" id="3.10.180.10">
    <property type="entry name" value="2,3-Dihydroxybiphenyl 1,2-Dioxygenase, domain 1"/>
    <property type="match status" value="1"/>
</dbReference>
<organism evidence="2 3">
    <name type="scientific">Solimonas terrae</name>
    <dbReference type="NCBI Taxonomy" id="1396819"/>
    <lineage>
        <taxon>Bacteria</taxon>
        <taxon>Pseudomonadati</taxon>
        <taxon>Pseudomonadota</taxon>
        <taxon>Gammaproteobacteria</taxon>
        <taxon>Nevskiales</taxon>
        <taxon>Nevskiaceae</taxon>
        <taxon>Solimonas</taxon>
    </lineage>
</organism>
<evidence type="ECO:0000259" key="1">
    <source>
        <dbReference type="PROSITE" id="PS51819"/>
    </source>
</evidence>
<comment type="caution">
    <text evidence="2">The sequence shown here is derived from an EMBL/GenBank/DDBJ whole genome shotgun (WGS) entry which is preliminary data.</text>
</comment>
<dbReference type="RefSeq" id="WP_166254597.1">
    <property type="nucleotide sequence ID" value="NZ_JAAMOW010000003.1"/>
</dbReference>
<dbReference type="PROSITE" id="PS51819">
    <property type="entry name" value="VOC"/>
    <property type="match status" value="1"/>
</dbReference>
<dbReference type="SUPFAM" id="SSF54593">
    <property type="entry name" value="Glyoxalase/Bleomycin resistance protein/Dihydroxybiphenyl dioxygenase"/>
    <property type="match status" value="1"/>
</dbReference>
<evidence type="ECO:0000313" key="3">
    <source>
        <dbReference type="Proteomes" id="UP000472676"/>
    </source>
</evidence>
<keyword evidence="3" id="KW-1185">Reference proteome</keyword>
<reference evidence="2 3" key="1">
    <citation type="journal article" date="2014" name="Int. J. Syst. Evol. Microbiol.">
        <title>Solimonas terrae sp. nov., isolated from soil.</title>
        <authorList>
            <person name="Kim S.J."/>
            <person name="Moon J.Y."/>
            <person name="Weon H.Y."/>
            <person name="Ahn J.H."/>
            <person name="Chen W.M."/>
            <person name="Kwon S.W."/>
        </authorList>
    </citation>
    <scope>NUCLEOTIDE SEQUENCE [LARGE SCALE GENOMIC DNA]</scope>
    <source>
        <strain evidence="2 3">KIS83-12</strain>
    </source>
</reference>
<dbReference type="InterPro" id="IPR037523">
    <property type="entry name" value="VOC_core"/>
</dbReference>
<name>A0A6M2BQJ3_9GAMM</name>
<dbReference type="PANTHER" id="PTHR35006">
    <property type="entry name" value="GLYOXALASE FAMILY PROTEIN (AFU_ORTHOLOGUE AFUA_5G14830)"/>
    <property type="match status" value="1"/>
</dbReference>
<accession>A0A6M2BQJ3</accession>
<dbReference type="InterPro" id="IPR029068">
    <property type="entry name" value="Glyas_Bleomycin-R_OHBP_Dase"/>
</dbReference>
<dbReference type="EMBL" id="JAAMOW010000003">
    <property type="protein sequence ID" value="NGY04728.1"/>
    <property type="molecule type" value="Genomic_DNA"/>
</dbReference>
<gene>
    <name evidence="2" type="ORF">G7Y85_08125</name>
</gene>